<dbReference type="InterPro" id="IPR036852">
    <property type="entry name" value="Peptidase_S8/S53_dom_sf"/>
</dbReference>
<feature type="active site" description="Charge relay system" evidence="6">
    <location>
        <position position="113"/>
    </location>
</feature>
<dbReference type="InterPro" id="IPR013783">
    <property type="entry name" value="Ig-like_fold"/>
</dbReference>
<evidence type="ECO:0000313" key="9">
    <source>
        <dbReference type="Proteomes" id="UP001501126"/>
    </source>
</evidence>
<dbReference type="PANTHER" id="PTHR43806:SF11">
    <property type="entry name" value="CEREVISIN-RELATED"/>
    <property type="match status" value="1"/>
</dbReference>
<comment type="caution">
    <text evidence="8">The sequence shown here is derived from an EMBL/GenBank/DDBJ whole genome shotgun (WGS) entry which is preliminary data.</text>
</comment>
<dbReference type="Gene3D" id="2.60.40.10">
    <property type="entry name" value="Immunoglobulins"/>
    <property type="match status" value="1"/>
</dbReference>
<dbReference type="InterPro" id="IPR023828">
    <property type="entry name" value="Peptidase_S8_Ser-AS"/>
</dbReference>
<evidence type="ECO:0000313" key="8">
    <source>
        <dbReference type="EMBL" id="GAA0875750.1"/>
    </source>
</evidence>
<evidence type="ECO:0000256" key="1">
    <source>
        <dbReference type="ARBA" id="ARBA00011073"/>
    </source>
</evidence>
<feature type="active site" description="Charge relay system" evidence="6">
    <location>
        <position position="174"/>
    </location>
</feature>
<organism evidence="8 9">
    <name type="scientific">Wandonia haliotis</name>
    <dbReference type="NCBI Taxonomy" id="574963"/>
    <lineage>
        <taxon>Bacteria</taxon>
        <taxon>Pseudomonadati</taxon>
        <taxon>Bacteroidota</taxon>
        <taxon>Flavobacteriia</taxon>
        <taxon>Flavobacteriales</taxon>
        <taxon>Crocinitomicaceae</taxon>
        <taxon>Wandonia</taxon>
    </lineage>
</organism>
<comment type="similarity">
    <text evidence="1 6">Belongs to the peptidase S8 family.</text>
</comment>
<sequence length="820" mass="88482">MSCISWGQLSVFDTIHNETSYGNYAVKIKEGAQLPDPIVYRYSANGWAYVSAPFSELKKAVKDGFITAINTSYQPVILNDSALVTHSVTPIHSGMEGLPSSYTGKGVIIGYVDTGCDITHGDFLDSDGNSRVLRYWDQTAAVNARTPAKYGYGQIYDSSDFNTGIYPNYAGSGHGTTVAGTGSGNGLANGRNKGVAPESSIIIVKNPVSGGNFTTTVAEAVDYVFAVADTLNMPAVVNLSLGIYLGSHDGTDPATLYIDSLLSNKPGRIVVAAAGNSGAWSPYHIHGETNSDTSFTWLIPNPSFSFGAPGVYVDVWADTNDITNLQFAFGADAPGPVFRGRTDFFQAGAVLNTDIFETLESGGNTIGQLIYNQRIIGPNYNLRALFFTDSLDYRIRFMTTGEGGVFDAWSHVNLGLSNFETIIPDPVIYPDFQHYIFPDTLQSIVSAWACSPQVVTVANMQNRKNYIDFEGNVYPPDGGLVPSGQLSVNSSKGPNRRNILKPDITAAGDLTLSARVMNESYAANQLDEGGLHVRNGGTSMASPVVAGIAALYLEKCPISTWQDFQNAIRETAFTDEFITSPLPNYAFGTGKANALATLLSTNFAPEVFGDTLLCSKTGLLEVTPEPLSINWSTGETSYPLEVFETNNYSAYVENEKGCKAQSDTLHVVSGTTPNPSLISQLNGALIASNNINYQWYLNDEPLPGETNQTTFPQISGYYSVAATDPSGCMARSNTLFFSVLDLPEVKEQSEITISPNPSSGTLFTSEALNGSYTILNMDGKLVQQGWINGKEISVRELARGLYQLFIVTNQFVKESKFVRN</sequence>
<dbReference type="EMBL" id="BAAAFH010000011">
    <property type="protein sequence ID" value="GAA0875750.1"/>
    <property type="molecule type" value="Genomic_DNA"/>
</dbReference>
<dbReference type="PROSITE" id="PS51892">
    <property type="entry name" value="SUBTILASE"/>
    <property type="match status" value="1"/>
</dbReference>
<evidence type="ECO:0000256" key="5">
    <source>
        <dbReference type="ARBA" id="ARBA00022825"/>
    </source>
</evidence>
<keyword evidence="2 6" id="KW-0645">Protease</keyword>
<protein>
    <recommendedName>
        <fullName evidence="7">Peptidase S8/S53 domain-containing protein</fullName>
    </recommendedName>
</protein>
<dbReference type="PROSITE" id="PS00138">
    <property type="entry name" value="SUBTILASE_SER"/>
    <property type="match status" value="1"/>
</dbReference>
<gene>
    <name evidence="8" type="ORF">GCM10009118_21590</name>
</gene>
<dbReference type="InterPro" id="IPR050131">
    <property type="entry name" value="Peptidase_S8_subtilisin-like"/>
</dbReference>
<keyword evidence="4 6" id="KW-0378">Hydrolase</keyword>
<dbReference type="Gene3D" id="3.40.50.200">
    <property type="entry name" value="Peptidase S8/S53 domain"/>
    <property type="match status" value="2"/>
</dbReference>
<accession>A0ABP3Y2D5</accession>
<proteinExistence type="inferred from homology"/>
<evidence type="ECO:0000256" key="2">
    <source>
        <dbReference type="ARBA" id="ARBA00022670"/>
    </source>
</evidence>
<evidence type="ECO:0000259" key="7">
    <source>
        <dbReference type="Pfam" id="PF00082"/>
    </source>
</evidence>
<dbReference type="Pfam" id="PF00082">
    <property type="entry name" value="Peptidase_S8"/>
    <property type="match status" value="2"/>
</dbReference>
<keyword evidence="5 6" id="KW-0720">Serine protease</keyword>
<feature type="active site" description="Charge relay system" evidence="6">
    <location>
        <position position="539"/>
    </location>
</feature>
<reference evidence="9" key="1">
    <citation type="journal article" date="2019" name="Int. J. Syst. Evol. Microbiol.">
        <title>The Global Catalogue of Microorganisms (GCM) 10K type strain sequencing project: providing services to taxonomists for standard genome sequencing and annotation.</title>
        <authorList>
            <consortium name="The Broad Institute Genomics Platform"/>
            <consortium name="The Broad Institute Genome Sequencing Center for Infectious Disease"/>
            <person name="Wu L."/>
            <person name="Ma J."/>
        </authorList>
    </citation>
    <scope>NUCLEOTIDE SEQUENCE [LARGE SCALE GENOMIC DNA]</scope>
    <source>
        <strain evidence="9">JCM 16083</strain>
    </source>
</reference>
<dbReference type="PANTHER" id="PTHR43806">
    <property type="entry name" value="PEPTIDASE S8"/>
    <property type="match status" value="1"/>
</dbReference>
<keyword evidence="9" id="KW-1185">Reference proteome</keyword>
<dbReference type="NCBIfam" id="TIGR04183">
    <property type="entry name" value="Por_Secre_tail"/>
    <property type="match status" value="1"/>
</dbReference>
<dbReference type="PRINTS" id="PR00723">
    <property type="entry name" value="SUBTILISIN"/>
</dbReference>
<keyword evidence="3" id="KW-0732">Signal</keyword>
<evidence type="ECO:0000256" key="3">
    <source>
        <dbReference type="ARBA" id="ARBA00022729"/>
    </source>
</evidence>
<evidence type="ECO:0000256" key="6">
    <source>
        <dbReference type="PROSITE-ProRule" id="PRU01240"/>
    </source>
</evidence>
<dbReference type="SUPFAM" id="SSF52743">
    <property type="entry name" value="Subtilisin-like"/>
    <property type="match status" value="1"/>
</dbReference>
<dbReference type="InterPro" id="IPR026444">
    <property type="entry name" value="Secre_tail"/>
</dbReference>
<feature type="domain" description="Peptidase S8/S53" evidence="7">
    <location>
        <begin position="443"/>
        <end position="590"/>
    </location>
</feature>
<dbReference type="Proteomes" id="UP001501126">
    <property type="component" value="Unassembled WGS sequence"/>
</dbReference>
<feature type="domain" description="Peptidase S8/S53" evidence="7">
    <location>
        <begin position="104"/>
        <end position="290"/>
    </location>
</feature>
<name>A0ABP3Y2D5_9FLAO</name>
<evidence type="ECO:0000256" key="4">
    <source>
        <dbReference type="ARBA" id="ARBA00022801"/>
    </source>
</evidence>
<dbReference type="InterPro" id="IPR015500">
    <property type="entry name" value="Peptidase_S8_subtilisin-rel"/>
</dbReference>
<dbReference type="InterPro" id="IPR000209">
    <property type="entry name" value="Peptidase_S8/S53_dom"/>
</dbReference>